<reference evidence="1" key="1">
    <citation type="submission" date="2014-09" db="EMBL/GenBank/DDBJ databases">
        <authorList>
            <person name="Magalhaes I.L.F."/>
            <person name="Oliveira U."/>
            <person name="Santos F.R."/>
            <person name="Vidigal T.H.D.A."/>
            <person name="Brescovit A.D."/>
            <person name="Santos A.J."/>
        </authorList>
    </citation>
    <scope>NUCLEOTIDE SEQUENCE</scope>
    <source>
        <tissue evidence="1">Shoot tissue taken approximately 20 cm above the soil surface</tissue>
    </source>
</reference>
<name>A0A0A9FIC2_ARUDO</name>
<proteinExistence type="predicted"/>
<dbReference type="EMBL" id="GBRH01189883">
    <property type="protein sequence ID" value="JAE08013.1"/>
    <property type="molecule type" value="Transcribed_RNA"/>
</dbReference>
<protein>
    <submittedName>
        <fullName evidence="1">Uncharacterized protein</fullName>
    </submittedName>
</protein>
<accession>A0A0A9FIC2</accession>
<dbReference type="AlphaFoldDB" id="A0A0A9FIC2"/>
<sequence length="52" mass="6541">MLWYFSALKRYKIQKNCIDNQTNVSPRFRIQNGMWFIMKDKVRYYLKTNFKI</sequence>
<organism evidence="1">
    <name type="scientific">Arundo donax</name>
    <name type="common">Giant reed</name>
    <name type="synonym">Donax arundinaceus</name>
    <dbReference type="NCBI Taxonomy" id="35708"/>
    <lineage>
        <taxon>Eukaryota</taxon>
        <taxon>Viridiplantae</taxon>
        <taxon>Streptophyta</taxon>
        <taxon>Embryophyta</taxon>
        <taxon>Tracheophyta</taxon>
        <taxon>Spermatophyta</taxon>
        <taxon>Magnoliopsida</taxon>
        <taxon>Liliopsida</taxon>
        <taxon>Poales</taxon>
        <taxon>Poaceae</taxon>
        <taxon>PACMAD clade</taxon>
        <taxon>Arundinoideae</taxon>
        <taxon>Arundineae</taxon>
        <taxon>Arundo</taxon>
    </lineage>
</organism>
<evidence type="ECO:0000313" key="1">
    <source>
        <dbReference type="EMBL" id="JAE08013.1"/>
    </source>
</evidence>
<reference evidence="1" key="2">
    <citation type="journal article" date="2015" name="Data Brief">
        <title>Shoot transcriptome of the giant reed, Arundo donax.</title>
        <authorList>
            <person name="Barrero R.A."/>
            <person name="Guerrero F.D."/>
            <person name="Moolhuijzen P."/>
            <person name="Goolsby J.A."/>
            <person name="Tidwell J."/>
            <person name="Bellgard S.E."/>
            <person name="Bellgard M.I."/>
        </authorList>
    </citation>
    <scope>NUCLEOTIDE SEQUENCE</scope>
    <source>
        <tissue evidence="1">Shoot tissue taken approximately 20 cm above the soil surface</tissue>
    </source>
</reference>